<evidence type="ECO:0000313" key="4">
    <source>
        <dbReference type="Proteomes" id="UP000439752"/>
    </source>
</evidence>
<feature type="domain" description="Ferrous iron transporter FeoA-like" evidence="2">
    <location>
        <begin position="2"/>
        <end position="77"/>
    </location>
</feature>
<proteinExistence type="predicted"/>
<dbReference type="EMBL" id="CABWKQ010000030">
    <property type="protein sequence ID" value="VWX38019.1"/>
    <property type="molecule type" value="Genomic_DNA"/>
</dbReference>
<dbReference type="Pfam" id="PF04023">
    <property type="entry name" value="FeoA"/>
    <property type="match status" value="1"/>
</dbReference>
<dbReference type="SMART" id="SM00899">
    <property type="entry name" value="FeoA"/>
    <property type="match status" value="1"/>
</dbReference>
<keyword evidence="1" id="KW-0408">Iron</keyword>
<dbReference type="InterPro" id="IPR007167">
    <property type="entry name" value="Fe-transptr_FeoA-like"/>
</dbReference>
<dbReference type="AlphaFoldDB" id="A0A653IFI1"/>
<protein>
    <submittedName>
        <fullName evidence="3">Ferrous iron transport protein A</fullName>
    </submittedName>
</protein>
<reference evidence="3 4" key="1">
    <citation type="submission" date="2019-10" db="EMBL/GenBank/DDBJ databases">
        <authorList>
            <person name="Karimi E."/>
        </authorList>
    </citation>
    <scope>NUCLEOTIDE SEQUENCE [LARGE SCALE GENOMIC DNA]</scope>
    <source>
        <strain evidence="3">Exiguobacterium sp. 9Y</strain>
    </source>
</reference>
<organism evidence="3 4">
    <name type="scientific">Exiguobacterium oxidotolerans</name>
    <dbReference type="NCBI Taxonomy" id="223958"/>
    <lineage>
        <taxon>Bacteria</taxon>
        <taxon>Bacillati</taxon>
        <taxon>Bacillota</taxon>
        <taxon>Bacilli</taxon>
        <taxon>Bacillales</taxon>
        <taxon>Bacillales Family XII. Incertae Sedis</taxon>
        <taxon>Exiguobacterium</taxon>
    </lineage>
</organism>
<evidence type="ECO:0000313" key="3">
    <source>
        <dbReference type="EMBL" id="VWX38019.1"/>
    </source>
</evidence>
<dbReference type="Proteomes" id="UP000439752">
    <property type="component" value="Unassembled WGS sequence"/>
</dbReference>
<name>A0A653IFI1_9BACL</name>
<dbReference type="Gene3D" id="2.30.30.90">
    <property type="match status" value="1"/>
</dbReference>
<evidence type="ECO:0000256" key="1">
    <source>
        <dbReference type="ARBA" id="ARBA00023004"/>
    </source>
</evidence>
<dbReference type="InterPro" id="IPR038157">
    <property type="entry name" value="FeoA_core_dom"/>
</dbReference>
<dbReference type="InterPro" id="IPR008988">
    <property type="entry name" value="Transcriptional_repressor_C"/>
</dbReference>
<dbReference type="SUPFAM" id="SSF50037">
    <property type="entry name" value="C-terminal domain of transcriptional repressors"/>
    <property type="match status" value="1"/>
</dbReference>
<dbReference type="RefSeq" id="WP_029332956.1">
    <property type="nucleotide sequence ID" value="NZ_LR732312.1"/>
</dbReference>
<keyword evidence="4" id="KW-1185">Reference proteome</keyword>
<accession>A0A653IFI1</accession>
<dbReference type="GO" id="GO:0046914">
    <property type="term" value="F:transition metal ion binding"/>
    <property type="evidence" value="ECO:0007669"/>
    <property type="project" value="InterPro"/>
</dbReference>
<gene>
    <name evidence="3" type="ORF">EXIGUO9Y_360296</name>
</gene>
<sequence length="78" mass="9029">MIDLATIPINKPVVMTNLNKIEDRLRRRLLALGFYEGCPVVVKRRASFQGPLTIEQRDHHQMIAIRRSDAKKIEVYSP</sequence>
<evidence type="ECO:0000259" key="2">
    <source>
        <dbReference type="SMART" id="SM00899"/>
    </source>
</evidence>